<dbReference type="Proteomes" id="UP001143364">
    <property type="component" value="Unassembled WGS sequence"/>
</dbReference>
<feature type="compositionally biased region" description="Basic and acidic residues" evidence="1">
    <location>
        <begin position="29"/>
        <end position="38"/>
    </location>
</feature>
<proteinExistence type="predicted"/>
<evidence type="ECO:0000313" key="3">
    <source>
        <dbReference type="Proteomes" id="UP001143364"/>
    </source>
</evidence>
<dbReference type="AlphaFoldDB" id="A0A9W6JHC6"/>
<dbReference type="EMBL" id="BSFK01000005">
    <property type="protein sequence ID" value="GLK75784.1"/>
    <property type="molecule type" value="Genomic_DNA"/>
</dbReference>
<feature type="region of interest" description="Disordered" evidence="1">
    <location>
        <begin position="1"/>
        <end position="51"/>
    </location>
</feature>
<feature type="compositionally biased region" description="Gly residues" evidence="1">
    <location>
        <begin position="18"/>
        <end position="27"/>
    </location>
</feature>
<accession>A0A9W6JHC6</accession>
<protein>
    <submittedName>
        <fullName evidence="2">Uncharacterized protein</fullName>
    </submittedName>
</protein>
<name>A0A9W6JHC6_9HYPH</name>
<reference evidence="2" key="2">
    <citation type="submission" date="2023-01" db="EMBL/GenBank/DDBJ databases">
        <authorList>
            <person name="Sun Q."/>
            <person name="Evtushenko L."/>
        </authorList>
    </citation>
    <scope>NUCLEOTIDE SEQUENCE</scope>
    <source>
        <strain evidence="2">VKM B-2555</strain>
    </source>
</reference>
<gene>
    <name evidence="2" type="ORF">GCM10008171_10380</name>
</gene>
<sequence length="92" mass="9598">MADGLDLIHGNAGDRGGRAGGGSGLGGQRSERHAERAGARKQSVSNRRHESVPPVELFPALIGRLRVDAGAAAAIPLTRIARIWFHANGIVV</sequence>
<organism evidence="2 3">
    <name type="scientific">Methylopila jiangsuensis</name>
    <dbReference type="NCBI Taxonomy" id="586230"/>
    <lineage>
        <taxon>Bacteria</taxon>
        <taxon>Pseudomonadati</taxon>
        <taxon>Pseudomonadota</taxon>
        <taxon>Alphaproteobacteria</taxon>
        <taxon>Hyphomicrobiales</taxon>
        <taxon>Methylopilaceae</taxon>
        <taxon>Methylopila</taxon>
    </lineage>
</organism>
<evidence type="ECO:0000313" key="2">
    <source>
        <dbReference type="EMBL" id="GLK75784.1"/>
    </source>
</evidence>
<keyword evidence="3" id="KW-1185">Reference proteome</keyword>
<comment type="caution">
    <text evidence="2">The sequence shown here is derived from an EMBL/GenBank/DDBJ whole genome shotgun (WGS) entry which is preliminary data.</text>
</comment>
<evidence type="ECO:0000256" key="1">
    <source>
        <dbReference type="SAM" id="MobiDB-lite"/>
    </source>
</evidence>
<reference evidence="2" key="1">
    <citation type="journal article" date="2014" name="Int. J. Syst. Evol. Microbiol.">
        <title>Complete genome sequence of Corynebacterium casei LMG S-19264T (=DSM 44701T), isolated from a smear-ripened cheese.</title>
        <authorList>
            <consortium name="US DOE Joint Genome Institute (JGI-PGF)"/>
            <person name="Walter F."/>
            <person name="Albersmeier A."/>
            <person name="Kalinowski J."/>
            <person name="Ruckert C."/>
        </authorList>
    </citation>
    <scope>NUCLEOTIDE SEQUENCE</scope>
    <source>
        <strain evidence="2">VKM B-2555</strain>
    </source>
</reference>